<keyword evidence="1" id="KW-0472">Membrane</keyword>
<feature type="transmembrane region" description="Helical" evidence="1">
    <location>
        <begin position="33"/>
        <end position="51"/>
    </location>
</feature>
<keyword evidence="1" id="KW-0812">Transmembrane</keyword>
<evidence type="ECO:0000313" key="3">
    <source>
        <dbReference type="Proteomes" id="UP000636960"/>
    </source>
</evidence>
<proteinExistence type="predicted"/>
<comment type="caution">
    <text evidence="2">The sequence shown here is derived from an EMBL/GenBank/DDBJ whole genome shotgun (WGS) entry which is preliminary data.</text>
</comment>
<sequence>MCGCGRRFYCRLSSPSWSPVETMVSHYVHARHGWLIPVALLSLAAGSALLVRPLASRLLGVWTAAVLVFAVGDVQDGPSLIAGSLIGLIERLALWSYVAWLALAAVTLSTPAGRTSEMAGQSGSGR</sequence>
<gene>
    <name evidence="2" type="ORF">Ari01nite_26690</name>
</gene>
<keyword evidence="1" id="KW-1133">Transmembrane helix</keyword>
<evidence type="ECO:0000256" key="1">
    <source>
        <dbReference type="SAM" id="Phobius"/>
    </source>
</evidence>
<accession>A0A919JX25</accession>
<evidence type="ECO:0000313" key="2">
    <source>
        <dbReference type="EMBL" id="GIE95204.1"/>
    </source>
</evidence>
<keyword evidence="3" id="KW-1185">Reference proteome</keyword>
<dbReference type="EMBL" id="BOMV01000026">
    <property type="protein sequence ID" value="GIE95204.1"/>
    <property type="molecule type" value="Genomic_DNA"/>
</dbReference>
<name>A0A919JX25_9ACTN</name>
<protein>
    <submittedName>
        <fullName evidence="2">Uncharacterized protein</fullName>
    </submittedName>
</protein>
<dbReference type="AlphaFoldDB" id="A0A919JX25"/>
<reference evidence="2" key="1">
    <citation type="submission" date="2021-01" db="EMBL/GenBank/DDBJ databases">
        <title>Whole genome shotgun sequence of Actinoplanes rishiriensis NBRC 108556.</title>
        <authorList>
            <person name="Komaki H."/>
            <person name="Tamura T."/>
        </authorList>
    </citation>
    <scope>NUCLEOTIDE SEQUENCE</scope>
    <source>
        <strain evidence="2">NBRC 108556</strain>
    </source>
</reference>
<feature type="transmembrane region" description="Helical" evidence="1">
    <location>
        <begin position="94"/>
        <end position="112"/>
    </location>
</feature>
<organism evidence="2 3">
    <name type="scientific">Paractinoplanes rishiriensis</name>
    <dbReference type="NCBI Taxonomy" id="1050105"/>
    <lineage>
        <taxon>Bacteria</taxon>
        <taxon>Bacillati</taxon>
        <taxon>Actinomycetota</taxon>
        <taxon>Actinomycetes</taxon>
        <taxon>Micromonosporales</taxon>
        <taxon>Micromonosporaceae</taxon>
        <taxon>Paractinoplanes</taxon>
    </lineage>
</organism>
<dbReference type="Proteomes" id="UP000636960">
    <property type="component" value="Unassembled WGS sequence"/>
</dbReference>